<dbReference type="InterPro" id="IPR013783">
    <property type="entry name" value="Ig-like_fold"/>
</dbReference>
<dbReference type="PANTHER" id="PTHR47572:SF4">
    <property type="entry name" value="LACTONASE DRP35"/>
    <property type="match status" value="1"/>
</dbReference>
<dbReference type="EMBL" id="GU260701">
    <property type="protein sequence ID" value="ADC35842.1"/>
    <property type="molecule type" value="Genomic_DNA"/>
</dbReference>
<dbReference type="PANTHER" id="PTHR47572">
    <property type="entry name" value="LIPOPROTEIN-RELATED"/>
    <property type="match status" value="1"/>
</dbReference>
<reference evidence="2" key="1">
    <citation type="submission" date="2009-12" db="EMBL/GenBank/DDBJ databases">
        <authorList>
            <person name="Kielak A."/>
            <person name="van Veen J.A."/>
            <person name="Kowalchuk G.A."/>
        </authorList>
    </citation>
    <scope>NUCLEOTIDE SEQUENCE</scope>
</reference>
<protein>
    <recommendedName>
        <fullName evidence="1">IPT/TIG domain-containing protein</fullName>
    </recommendedName>
</protein>
<evidence type="ECO:0000313" key="2">
    <source>
        <dbReference type="EMBL" id="ADC35842.1"/>
    </source>
</evidence>
<reference evidence="2" key="2">
    <citation type="journal article" date="2010" name="Appl. Environ. Microbiol.">
        <title>Comparative analysis of acidobacterial genomic fragments from terrestrial and aquatic metagenomic libraries, with emphasis on acidobacteria subdivision 6.</title>
        <authorList>
            <person name="Kielak A.M."/>
            <person name="van Veen J.A."/>
            <person name="Kowalchuk G.A."/>
        </authorList>
    </citation>
    <scope>NUCLEOTIDE SEQUENCE</scope>
</reference>
<dbReference type="InterPro" id="IPR051262">
    <property type="entry name" value="SMP-30/CGR1_Lactonase"/>
</dbReference>
<evidence type="ECO:0000259" key="1">
    <source>
        <dbReference type="Pfam" id="PF01833"/>
    </source>
</evidence>
<dbReference type="InterPro" id="IPR002909">
    <property type="entry name" value="IPT_dom"/>
</dbReference>
<accession>E3T698</accession>
<dbReference type="Pfam" id="PF01833">
    <property type="entry name" value="TIG"/>
    <property type="match status" value="1"/>
</dbReference>
<name>E3T698_9BACT</name>
<dbReference type="AlphaFoldDB" id="E3T698"/>
<dbReference type="InterPro" id="IPR011042">
    <property type="entry name" value="6-blade_b-propeller_TolB-like"/>
</dbReference>
<proteinExistence type="predicted"/>
<dbReference type="InterPro" id="IPR014756">
    <property type="entry name" value="Ig_E-set"/>
</dbReference>
<feature type="domain" description="IPT/TIG" evidence="1">
    <location>
        <begin position="11"/>
        <end position="69"/>
    </location>
</feature>
<dbReference type="Gene3D" id="2.120.10.30">
    <property type="entry name" value="TolB, C-terminal domain"/>
    <property type="match status" value="1"/>
</dbReference>
<dbReference type="SUPFAM" id="SSF81296">
    <property type="entry name" value="E set domains"/>
    <property type="match status" value="1"/>
</dbReference>
<dbReference type="Gene3D" id="2.60.40.10">
    <property type="entry name" value="Immunoglobulins"/>
    <property type="match status" value="1"/>
</dbReference>
<dbReference type="SUPFAM" id="SSF63829">
    <property type="entry name" value="Calcium-dependent phosphotriesterase"/>
    <property type="match status" value="1"/>
</dbReference>
<sequence>MGIRKDSNGRPQIAEVTPVAAIAGGELQIKGKGFATTARPKVTIGEVAAPVIVGSDSFMIVRVPEGVPDGELIIESGERSSQAWACDIGIGIADSLHPVTNPAVDTFGNIFSTFSGSRGQKVNVAVFKIDLNYASKPFINDMMNATALAFDREGLLYISSRFDGIVYQVTPAGSMSVYVEGMGVATGLAFDEENNLYVGDRSGTIFKIAPNRQIFVFATLEPSISAYHLTFGPDQYLYVTGPTTSSFDSIHRISHSGEVEVYYRGLGRPQGMAFDAEDRLYVAASVSGRKGIVRFNSDRQPELFVSGPGIVGLAFTPSRSLVVATTNALYRVDVGIKGRLLPS</sequence>
<organism evidence="2">
    <name type="scientific">uncultured bacterium 89</name>
    <dbReference type="NCBI Taxonomy" id="698393"/>
    <lineage>
        <taxon>Bacteria</taxon>
        <taxon>environmental samples</taxon>
    </lineage>
</organism>